<dbReference type="InterPro" id="IPR003501">
    <property type="entry name" value="PTS_EIIB_2/3"/>
</dbReference>
<protein>
    <submittedName>
        <fullName evidence="3">PTS system ascorbate-specific IIB component</fullName>
    </submittedName>
</protein>
<dbReference type="PROSITE" id="PS51099">
    <property type="entry name" value="PTS_EIIB_TYPE_2"/>
    <property type="match status" value="1"/>
</dbReference>
<dbReference type="AlphaFoldDB" id="A0A852TTW8"/>
<dbReference type="Proteomes" id="UP000589036">
    <property type="component" value="Unassembled WGS sequence"/>
</dbReference>
<accession>A0A852TTW8</accession>
<evidence type="ECO:0000256" key="1">
    <source>
        <dbReference type="ARBA" id="ARBA00022679"/>
    </source>
</evidence>
<dbReference type="InterPro" id="IPR036095">
    <property type="entry name" value="PTS_EIIB-like_sf"/>
</dbReference>
<sequence>MKLLVVCGMGVGTSVILKTNAERAIRDLRLDAEVEVADVGTARAAAATADLVLTSGELAAELGDLGAPVVLVTDFLDADEIRTKIGAAVGTGSGPASS</sequence>
<evidence type="ECO:0000313" key="4">
    <source>
        <dbReference type="Proteomes" id="UP000589036"/>
    </source>
</evidence>
<keyword evidence="1" id="KW-0808">Transferase</keyword>
<evidence type="ECO:0000313" key="3">
    <source>
        <dbReference type="EMBL" id="NYE46193.1"/>
    </source>
</evidence>
<comment type="caution">
    <text evidence="3">The sequence shown here is derived from an EMBL/GenBank/DDBJ whole genome shotgun (WGS) entry which is preliminary data.</text>
</comment>
<dbReference type="InterPro" id="IPR013011">
    <property type="entry name" value="PTS_EIIB_2"/>
</dbReference>
<dbReference type="Pfam" id="PF02302">
    <property type="entry name" value="PTS_IIB"/>
    <property type="match status" value="1"/>
</dbReference>
<dbReference type="CDD" id="cd05563">
    <property type="entry name" value="PTS_IIB_ascorbate"/>
    <property type="match status" value="1"/>
</dbReference>
<reference evidence="3 4" key="1">
    <citation type="submission" date="2020-07" db="EMBL/GenBank/DDBJ databases">
        <title>Sequencing the genomes of 1000 actinobacteria strains.</title>
        <authorList>
            <person name="Klenk H.-P."/>
        </authorList>
    </citation>
    <scope>NUCLEOTIDE SEQUENCE [LARGE SCALE GENOMIC DNA]</scope>
    <source>
        <strain evidence="3 4">CXB654</strain>
    </source>
</reference>
<evidence type="ECO:0000259" key="2">
    <source>
        <dbReference type="PROSITE" id="PS51099"/>
    </source>
</evidence>
<dbReference type="EMBL" id="JACCCC010000001">
    <property type="protein sequence ID" value="NYE46193.1"/>
    <property type="molecule type" value="Genomic_DNA"/>
</dbReference>
<feature type="domain" description="PTS EIIB type-2" evidence="2">
    <location>
        <begin position="1"/>
        <end position="93"/>
    </location>
</feature>
<keyword evidence="4" id="KW-1185">Reference proteome</keyword>
<dbReference type="RefSeq" id="WP_179642339.1">
    <property type="nucleotide sequence ID" value="NZ_BAAAYY010000013.1"/>
</dbReference>
<dbReference type="GO" id="GO:0008982">
    <property type="term" value="F:protein-N(PI)-phosphohistidine-sugar phosphotransferase activity"/>
    <property type="evidence" value="ECO:0007669"/>
    <property type="project" value="InterPro"/>
</dbReference>
<proteinExistence type="predicted"/>
<gene>
    <name evidence="3" type="ORF">HDA32_001313</name>
</gene>
<dbReference type="Gene3D" id="3.40.50.2300">
    <property type="match status" value="1"/>
</dbReference>
<dbReference type="GO" id="GO:0009401">
    <property type="term" value="P:phosphoenolpyruvate-dependent sugar phosphotransferase system"/>
    <property type="evidence" value="ECO:0007669"/>
    <property type="project" value="InterPro"/>
</dbReference>
<organism evidence="3 4">
    <name type="scientific">Spinactinospora alkalitolerans</name>
    <dbReference type="NCBI Taxonomy" id="687207"/>
    <lineage>
        <taxon>Bacteria</taxon>
        <taxon>Bacillati</taxon>
        <taxon>Actinomycetota</taxon>
        <taxon>Actinomycetes</taxon>
        <taxon>Streptosporangiales</taxon>
        <taxon>Nocardiopsidaceae</taxon>
        <taxon>Spinactinospora</taxon>
    </lineage>
</organism>
<dbReference type="SUPFAM" id="SSF52794">
    <property type="entry name" value="PTS system IIB component-like"/>
    <property type="match status" value="1"/>
</dbReference>
<name>A0A852TTW8_9ACTN</name>